<dbReference type="SUPFAM" id="SSF117987">
    <property type="entry name" value="CRISPR-associated protein"/>
    <property type="match status" value="1"/>
</dbReference>
<dbReference type="Proteomes" id="UP000198795">
    <property type="component" value="Unassembled WGS sequence"/>
</dbReference>
<dbReference type="NCBIfam" id="TIGR01907">
    <property type="entry name" value="casE_Cse3"/>
    <property type="match status" value="1"/>
</dbReference>
<evidence type="ECO:0000313" key="1">
    <source>
        <dbReference type="EMBL" id="SDO20340.1"/>
    </source>
</evidence>
<dbReference type="RefSeq" id="WP_090226407.1">
    <property type="nucleotide sequence ID" value="NZ_FNJC01000001.1"/>
</dbReference>
<gene>
    <name evidence="1" type="ORF">SAMN04488061_0556</name>
</gene>
<protein>
    <submittedName>
        <fullName evidence="1">CRISPR system Cascade subunit CasE</fullName>
    </submittedName>
</protein>
<reference evidence="1 2" key="1">
    <citation type="submission" date="2016-10" db="EMBL/GenBank/DDBJ databases">
        <authorList>
            <person name="Varghese N."/>
            <person name="Submissions S."/>
        </authorList>
    </citation>
    <scope>NUCLEOTIDE SEQUENCE [LARGE SCALE GENOMIC DNA]</scope>
    <source>
        <strain evidence="1 2">CGMCC 1.6497</strain>
    </source>
</reference>
<organism evidence="1 2">
    <name type="scientific">Filomicrobium insigne</name>
    <dbReference type="NCBI Taxonomy" id="418854"/>
    <lineage>
        <taxon>Bacteria</taxon>
        <taxon>Pseudomonadati</taxon>
        <taxon>Pseudomonadota</taxon>
        <taxon>Alphaproteobacteria</taxon>
        <taxon>Hyphomicrobiales</taxon>
        <taxon>Hyphomicrobiaceae</taxon>
        <taxon>Filomicrobium</taxon>
    </lineage>
</organism>
<comment type="caution">
    <text evidence="1">The sequence shown here is derived from an EMBL/GenBank/DDBJ whole genome shotgun (WGS) entry which is preliminary data.</text>
</comment>
<evidence type="ECO:0000313" key="2">
    <source>
        <dbReference type="Proteomes" id="UP000198795"/>
    </source>
</evidence>
<dbReference type="SMART" id="SM01101">
    <property type="entry name" value="CRISPR_assoc"/>
    <property type="match status" value="1"/>
</dbReference>
<name>A0A1H0HMJ6_9HYPH</name>
<sequence>MTENATAEPLFMIQLQPDPVRAGLWIAGEGLSKRGADDGYGWHALLKAAFGELAPQPFRIIDHPRKPPQLLGYTRANLSTLRDHAETFAEPAVAAALGLDSLAAKRMPDCFATDQRLGFEVRVRPTIRQHLADDRTRNRERDVFLAAAEKAGPRATRTGLDRATVYAEWLGGRLGAYGARLIEARPLALRRTRVSRRNGKRELVGDIEGPDAVFEGILKVTCPDAFRRLLGRGVGRHRAFGFGMLLLRPAPSE</sequence>
<dbReference type="InterPro" id="IPR010179">
    <property type="entry name" value="CRISPR-assoc_prot_Cse3"/>
</dbReference>
<accession>A0A1H0HMJ6</accession>
<dbReference type="EMBL" id="FNJC01000001">
    <property type="protein sequence ID" value="SDO20340.1"/>
    <property type="molecule type" value="Genomic_DNA"/>
</dbReference>
<proteinExistence type="predicted"/>
<dbReference type="Pfam" id="PF08798">
    <property type="entry name" value="CRISPR_assoc"/>
    <property type="match status" value="1"/>
</dbReference>
<dbReference type="Gene3D" id="3.30.70.1210">
    <property type="entry name" value="Crispr-associated protein, domain 2"/>
    <property type="match status" value="1"/>
</dbReference>
<keyword evidence="2" id="KW-1185">Reference proteome</keyword>